<dbReference type="PROSITE" id="PS50181">
    <property type="entry name" value="FBOX"/>
    <property type="match status" value="1"/>
</dbReference>
<sequence length="356" mass="42133">MSLSIFPYVVQKEILDNMTTSNLFLLSFISKNTKKLIKSSQAKRFKSINHIVYADSFSDLKDSRKVYIPCMPKSDYIMELFERRKETENNYFQLNVGGKTMNFRLSAQNLPGTYLHPCDKESAIESVHKYFLDFFGDTVEHQWYQWISYDRDFIPHLPKLSLCLTFFPQSYRTIDVESLEKFFDLSPVLKRMNLLLYSSDLFRPESKFYQAESVYVKLYSENVPTFLRHFQGRQAFLRCSNFTILKLKEFMNRWRSGEVCQKLEYLQVRFDLDGTLQNQFLNASGVKRIDATKKLPTHTLPREFQQPHCMNPDPITSSTYIVRETDYRVASISVQGDKIRFGVWKETEEEFLRMVE</sequence>
<feature type="domain" description="F-box" evidence="1">
    <location>
        <begin position="1"/>
        <end position="48"/>
    </location>
</feature>
<protein>
    <recommendedName>
        <fullName evidence="1">F-box domain-containing protein</fullName>
    </recommendedName>
</protein>
<evidence type="ECO:0000313" key="2">
    <source>
        <dbReference type="EMBL" id="PIC41900.1"/>
    </source>
</evidence>
<dbReference type="PANTHER" id="PTHR21503:SF8">
    <property type="entry name" value="F-BOX ASSOCIATED DOMAIN-CONTAINING PROTEIN-RELATED"/>
    <property type="match status" value="1"/>
</dbReference>
<comment type="caution">
    <text evidence="2">The sequence shown here is derived from an EMBL/GenBank/DDBJ whole genome shotgun (WGS) entry which is preliminary data.</text>
</comment>
<name>A0A2G5UQV8_9PELO</name>
<keyword evidence="3" id="KW-1185">Reference proteome</keyword>
<dbReference type="Pfam" id="PF00646">
    <property type="entry name" value="F-box"/>
    <property type="match status" value="1"/>
</dbReference>
<evidence type="ECO:0000313" key="3">
    <source>
        <dbReference type="Proteomes" id="UP000230233"/>
    </source>
</evidence>
<reference evidence="3" key="1">
    <citation type="submission" date="2017-10" db="EMBL/GenBank/DDBJ databases">
        <title>Rapid genome shrinkage in a self-fertile nematode reveals novel sperm competition proteins.</title>
        <authorList>
            <person name="Yin D."/>
            <person name="Schwarz E.M."/>
            <person name="Thomas C.G."/>
            <person name="Felde R.L."/>
            <person name="Korf I.F."/>
            <person name="Cutter A.D."/>
            <person name="Schartner C.M."/>
            <person name="Ralston E.J."/>
            <person name="Meyer B.J."/>
            <person name="Haag E.S."/>
        </authorList>
    </citation>
    <scope>NUCLEOTIDE SEQUENCE [LARGE SCALE GENOMIC DNA]</scope>
    <source>
        <strain evidence="3">JU1422</strain>
    </source>
</reference>
<evidence type="ECO:0000259" key="1">
    <source>
        <dbReference type="PROSITE" id="PS50181"/>
    </source>
</evidence>
<gene>
    <name evidence="2" type="primary">Cnig_chr_III.g9159</name>
    <name evidence="2" type="ORF">B9Z55_009159</name>
</gene>
<dbReference type="EMBL" id="PDUG01000003">
    <property type="protein sequence ID" value="PIC41900.1"/>
    <property type="molecule type" value="Genomic_DNA"/>
</dbReference>
<dbReference type="OrthoDB" id="10681442at2759"/>
<dbReference type="InterPro" id="IPR001810">
    <property type="entry name" value="F-box_dom"/>
</dbReference>
<dbReference type="PANTHER" id="PTHR21503">
    <property type="entry name" value="F-BOX-CONTAINING HYPOTHETICAL PROTEIN C.ELEGANS"/>
    <property type="match status" value="1"/>
</dbReference>
<dbReference type="AlphaFoldDB" id="A0A2G5UQV8"/>
<proteinExistence type="predicted"/>
<dbReference type="Proteomes" id="UP000230233">
    <property type="component" value="Chromosome III"/>
</dbReference>
<organism evidence="2 3">
    <name type="scientific">Caenorhabditis nigoni</name>
    <dbReference type="NCBI Taxonomy" id="1611254"/>
    <lineage>
        <taxon>Eukaryota</taxon>
        <taxon>Metazoa</taxon>
        <taxon>Ecdysozoa</taxon>
        <taxon>Nematoda</taxon>
        <taxon>Chromadorea</taxon>
        <taxon>Rhabditida</taxon>
        <taxon>Rhabditina</taxon>
        <taxon>Rhabditomorpha</taxon>
        <taxon>Rhabditoidea</taxon>
        <taxon>Rhabditidae</taxon>
        <taxon>Peloderinae</taxon>
        <taxon>Caenorhabditis</taxon>
    </lineage>
</organism>
<accession>A0A2G5UQV8</accession>